<evidence type="ECO:0000313" key="3">
    <source>
        <dbReference type="Proteomes" id="UP000078529"/>
    </source>
</evidence>
<organism evidence="2 3">
    <name type="scientific">Aureimonas ureilytica</name>
    <dbReference type="NCBI Taxonomy" id="401562"/>
    <lineage>
        <taxon>Bacteria</taxon>
        <taxon>Pseudomonadati</taxon>
        <taxon>Pseudomonadota</taxon>
        <taxon>Alphaproteobacteria</taxon>
        <taxon>Hyphomicrobiales</taxon>
        <taxon>Aurantimonadaceae</taxon>
        <taxon>Aureimonas</taxon>
    </lineage>
</organism>
<evidence type="ECO:0000256" key="1">
    <source>
        <dbReference type="SAM" id="MobiDB-lite"/>
    </source>
</evidence>
<sequence>MSALSKAEFEPDPFAFTLRPDGHGSWIVEGPCNGCGGIFVSREAALEFVRRERRAMDEMSRHVGFAPRADGLGAWAVTAARPVPDRLTRLPKEKHPPGRQSRELDPCGDRISDVLRADSERLQTSSSSFALLPDQRKA</sequence>
<keyword evidence="3" id="KW-1185">Reference proteome</keyword>
<feature type="compositionally biased region" description="Basic and acidic residues" evidence="1">
    <location>
        <begin position="86"/>
        <end position="121"/>
    </location>
</feature>
<protein>
    <submittedName>
        <fullName evidence="2">Uncharacterized protein</fullName>
    </submittedName>
</protein>
<dbReference type="AlphaFoldDB" id="A0A175RSH8"/>
<proteinExistence type="predicted"/>
<dbReference type="RefSeq" id="WP_058599679.1">
    <property type="nucleotide sequence ID" value="NZ_LDQA01000019.1"/>
</dbReference>
<dbReference type="Proteomes" id="UP000078529">
    <property type="component" value="Unassembled WGS sequence"/>
</dbReference>
<name>A0A175RSH8_9HYPH</name>
<evidence type="ECO:0000313" key="2">
    <source>
        <dbReference type="EMBL" id="KTR06278.1"/>
    </source>
</evidence>
<dbReference type="EMBL" id="LDQA01000019">
    <property type="protein sequence ID" value="KTR06278.1"/>
    <property type="molecule type" value="Genomic_DNA"/>
</dbReference>
<dbReference type="PATRIC" id="fig|401562.4.peg.1247"/>
<accession>A0A175RSH8</accession>
<comment type="caution">
    <text evidence="2">The sequence shown here is derived from an EMBL/GenBank/DDBJ whole genome shotgun (WGS) entry which is preliminary data.</text>
</comment>
<gene>
    <name evidence="2" type="ORF">NS365_07585</name>
</gene>
<reference evidence="2 3" key="1">
    <citation type="journal article" date="2016" name="Front. Microbiol.">
        <title>Genomic Resource of Rice Seed Associated Bacteria.</title>
        <authorList>
            <person name="Midha S."/>
            <person name="Bansal K."/>
            <person name="Sharma S."/>
            <person name="Kumar N."/>
            <person name="Patil P.P."/>
            <person name="Chaudhry V."/>
            <person name="Patil P.B."/>
        </authorList>
    </citation>
    <scope>NUCLEOTIDE SEQUENCE [LARGE SCALE GENOMIC DNA]</scope>
    <source>
        <strain evidence="2 3">NS365</strain>
    </source>
</reference>
<feature type="region of interest" description="Disordered" evidence="1">
    <location>
        <begin position="86"/>
        <end position="138"/>
    </location>
</feature>